<proteinExistence type="inferred from homology"/>
<keyword evidence="3 7" id="KW-1133">Transmembrane helix</keyword>
<feature type="transmembrane region" description="Helical" evidence="7">
    <location>
        <begin position="125"/>
        <end position="144"/>
    </location>
</feature>
<evidence type="ECO:0000256" key="1">
    <source>
        <dbReference type="ARBA" id="ARBA00004141"/>
    </source>
</evidence>
<evidence type="ECO:0000256" key="2">
    <source>
        <dbReference type="ARBA" id="ARBA00022692"/>
    </source>
</evidence>
<dbReference type="EMBL" id="KZ613939">
    <property type="protein sequence ID" value="PMD46576.1"/>
    <property type="molecule type" value="Genomic_DNA"/>
</dbReference>
<dbReference type="GO" id="GO:0016020">
    <property type="term" value="C:membrane"/>
    <property type="evidence" value="ECO:0007669"/>
    <property type="project" value="UniProtKB-SubCell"/>
</dbReference>
<feature type="region of interest" description="Disordered" evidence="6">
    <location>
        <begin position="327"/>
        <end position="355"/>
    </location>
</feature>
<dbReference type="AlphaFoldDB" id="A0A2J6S754"/>
<reference evidence="9 10" key="1">
    <citation type="submission" date="2016-04" db="EMBL/GenBank/DDBJ databases">
        <title>A degradative enzymes factory behind the ericoid mycorrhizal symbiosis.</title>
        <authorList>
            <consortium name="DOE Joint Genome Institute"/>
            <person name="Martino E."/>
            <person name="Morin E."/>
            <person name="Grelet G."/>
            <person name="Kuo A."/>
            <person name="Kohler A."/>
            <person name="Daghino S."/>
            <person name="Barry K."/>
            <person name="Choi C."/>
            <person name="Cichocki N."/>
            <person name="Clum A."/>
            <person name="Copeland A."/>
            <person name="Hainaut M."/>
            <person name="Haridas S."/>
            <person name="Labutti K."/>
            <person name="Lindquist E."/>
            <person name="Lipzen A."/>
            <person name="Khouja H.-R."/>
            <person name="Murat C."/>
            <person name="Ohm R."/>
            <person name="Olson A."/>
            <person name="Spatafora J."/>
            <person name="Veneault-Fourrey C."/>
            <person name="Henrissat B."/>
            <person name="Grigoriev I."/>
            <person name="Martin F."/>
            <person name="Perotto S."/>
        </authorList>
    </citation>
    <scope>NUCLEOTIDE SEQUENCE [LARGE SCALE GENOMIC DNA]</scope>
    <source>
        <strain evidence="9 10">F</strain>
    </source>
</reference>
<dbReference type="OrthoDB" id="4682787at2759"/>
<evidence type="ECO:0000256" key="4">
    <source>
        <dbReference type="ARBA" id="ARBA00023136"/>
    </source>
</evidence>
<evidence type="ECO:0000256" key="5">
    <source>
        <dbReference type="ARBA" id="ARBA00038359"/>
    </source>
</evidence>
<evidence type="ECO:0000256" key="3">
    <source>
        <dbReference type="ARBA" id="ARBA00022989"/>
    </source>
</evidence>
<feature type="transmembrane region" description="Helical" evidence="7">
    <location>
        <begin position="204"/>
        <end position="227"/>
    </location>
</feature>
<dbReference type="InterPro" id="IPR049326">
    <property type="entry name" value="Rhodopsin_dom_fungi"/>
</dbReference>
<dbReference type="PANTHER" id="PTHR33048">
    <property type="entry name" value="PTH11-LIKE INTEGRAL MEMBRANE PROTEIN (AFU_ORTHOLOGUE AFUA_5G11245)"/>
    <property type="match status" value="1"/>
</dbReference>
<accession>A0A2J6S754</accession>
<name>A0A2J6S754_HYAVF</name>
<feature type="transmembrane region" description="Helical" evidence="7">
    <location>
        <begin position="89"/>
        <end position="113"/>
    </location>
</feature>
<dbReference type="PANTHER" id="PTHR33048:SF47">
    <property type="entry name" value="INTEGRAL MEMBRANE PROTEIN-RELATED"/>
    <property type="match status" value="1"/>
</dbReference>
<evidence type="ECO:0000256" key="7">
    <source>
        <dbReference type="SAM" id="Phobius"/>
    </source>
</evidence>
<dbReference type="Proteomes" id="UP000235786">
    <property type="component" value="Unassembled WGS sequence"/>
</dbReference>
<feature type="domain" description="Rhodopsin" evidence="8">
    <location>
        <begin position="32"/>
        <end position="272"/>
    </location>
</feature>
<organism evidence="9 10">
    <name type="scientific">Hyaloscypha variabilis (strain UAMH 11265 / GT02V1 / F)</name>
    <name type="common">Meliniomyces variabilis</name>
    <dbReference type="NCBI Taxonomy" id="1149755"/>
    <lineage>
        <taxon>Eukaryota</taxon>
        <taxon>Fungi</taxon>
        <taxon>Dikarya</taxon>
        <taxon>Ascomycota</taxon>
        <taxon>Pezizomycotina</taxon>
        <taxon>Leotiomycetes</taxon>
        <taxon>Helotiales</taxon>
        <taxon>Hyaloscyphaceae</taxon>
        <taxon>Hyaloscypha</taxon>
        <taxon>Hyaloscypha variabilis</taxon>
    </lineage>
</organism>
<dbReference type="Pfam" id="PF20684">
    <property type="entry name" value="Fung_rhodopsin"/>
    <property type="match status" value="1"/>
</dbReference>
<dbReference type="STRING" id="1149755.A0A2J6S754"/>
<feature type="transmembrane region" description="Helical" evidence="7">
    <location>
        <begin position="12"/>
        <end position="36"/>
    </location>
</feature>
<feature type="compositionally biased region" description="Acidic residues" evidence="6">
    <location>
        <begin position="344"/>
        <end position="353"/>
    </location>
</feature>
<evidence type="ECO:0000313" key="9">
    <source>
        <dbReference type="EMBL" id="PMD46576.1"/>
    </source>
</evidence>
<evidence type="ECO:0000256" key="6">
    <source>
        <dbReference type="SAM" id="MobiDB-lite"/>
    </source>
</evidence>
<keyword evidence="4 7" id="KW-0472">Membrane</keyword>
<protein>
    <recommendedName>
        <fullName evidence="8">Rhodopsin domain-containing protein</fullName>
    </recommendedName>
</protein>
<gene>
    <name evidence="9" type="ORF">L207DRAFT_417498</name>
</gene>
<evidence type="ECO:0000313" key="10">
    <source>
        <dbReference type="Proteomes" id="UP000235786"/>
    </source>
</evidence>
<comment type="similarity">
    <text evidence="5">Belongs to the SAT4 family.</text>
</comment>
<feature type="transmembrane region" description="Helical" evidence="7">
    <location>
        <begin position="171"/>
        <end position="192"/>
    </location>
</feature>
<feature type="transmembrane region" description="Helical" evidence="7">
    <location>
        <begin position="247"/>
        <end position="267"/>
    </location>
</feature>
<feature type="transmembrane region" description="Helical" evidence="7">
    <location>
        <begin position="48"/>
        <end position="69"/>
    </location>
</feature>
<comment type="subcellular location">
    <subcellularLocation>
        <location evidence="1">Membrane</location>
        <topology evidence="1">Multi-pass membrane protein</topology>
    </subcellularLocation>
</comment>
<keyword evidence="10" id="KW-1185">Reference proteome</keyword>
<evidence type="ECO:0000259" key="8">
    <source>
        <dbReference type="Pfam" id="PF20684"/>
    </source>
</evidence>
<keyword evidence="2 7" id="KW-0812">Transmembrane</keyword>
<sequence length="377" mass="41435">MTGSGSSTDYNGYQLVAVAITFLTLTYISITLRFFVRLKITKAFAADDWLMLVAQIIFTLSCSFILRGVHSGIGRHNADLNLSNQIEGLKWQAFATLSYIANMLFIKLSIALFLLRIAVQRRYVWILRISMVIIAIWSVVIWFYDLFQCIPVQAQWDFTIKGAKCVSGPSFIAAAYSISVMTILSDWLYALLPIPMIWSVQMSIQTKVTVAFILSLGIFASVATLIRLKYIVELGNNSDGLYTGTTAMVWTLVEPGVAITAACLVTIRPLLRTLKMRGFESTPAGQHTTLTLRNDITGGHWSTISSHGKDGQGQSHKRNLSVSALERLNGSGSQITSEGSAGEGEAEEYEMDESGITKTVHVNVVHGRASSFLKTGP</sequence>
<dbReference type="InterPro" id="IPR052337">
    <property type="entry name" value="SAT4-like"/>
</dbReference>